<accession>A0A9D1GPG4</accession>
<comment type="cofactor">
    <cofactor evidence="1 9 11">
        <name>pyridoxal 5'-phosphate</name>
        <dbReference type="ChEBI" id="CHEBI:597326"/>
    </cofactor>
</comment>
<dbReference type="PANTHER" id="PTHR10314">
    <property type="entry name" value="CYSTATHIONINE BETA-SYNTHASE"/>
    <property type="match status" value="1"/>
</dbReference>
<feature type="binding site" evidence="9">
    <location>
        <position position="262"/>
    </location>
    <ligand>
        <name>pyridoxal 5'-phosphate</name>
        <dbReference type="ChEBI" id="CHEBI:597326"/>
    </ligand>
</feature>
<evidence type="ECO:0000256" key="1">
    <source>
        <dbReference type="ARBA" id="ARBA00001933"/>
    </source>
</evidence>
<feature type="binding site" evidence="9">
    <location>
        <begin position="174"/>
        <end position="178"/>
    </location>
    <ligand>
        <name>pyridoxal 5'-phosphate</name>
        <dbReference type="ChEBI" id="CHEBI:597326"/>
    </ligand>
</feature>
<evidence type="ECO:0000256" key="10">
    <source>
        <dbReference type="PIRSR" id="PIRSR605856-51"/>
    </source>
</evidence>
<dbReference type="InterPro" id="IPR005859">
    <property type="entry name" value="CysK"/>
</dbReference>
<name>A0A9D1GPG4_9MOLU</name>
<dbReference type="GO" id="GO:0006535">
    <property type="term" value="P:cysteine biosynthetic process from serine"/>
    <property type="evidence" value="ECO:0007669"/>
    <property type="project" value="UniProtKB-UniRule"/>
</dbReference>
<feature type="binding site" evidence="9">
    <location>
        <position position="70"/>
    </location>
    <ligand>
        <name>pyridoxal 5'-phosphate</name>
        <dbReference type="ChEBI" id="CHEBI:597326"/>
    </ligand>
</feature>
<keyword evidence="5 11" id="KW-0808">Transferase</keyword>
<reference evidence="13" key="2">
    <citation type="journal article" date="2021" name="PeerJ">
        <title>Extensive microbial diversity within the chicken gut microbiome revealed by metagenomics and culture.</title>
        <authorList>
            <person name="Gilroy R."/>
            <person name="Ravi A."/>
            <person name="Getino M."/>
            <person name="Pursley I."/>
            <person name="Horton D.L."/>
            <person name="Alikhan N.F."/>
            <person name="Baker D."/>
            <person name="Gharbi K."/>
            <person name="Hall N."/>
            <person name="Watson M."/>
            <person name="Adriaenssens E.M."/>
            <person name="Foster-Nyarko E."/>
            <person name="Jarju S."/>
            <person name="Secka A."/>
            <person name="Antonio M."/>
            <person name="Oren A."/>
            <person name="Chaudhuri R.R."/>
            <person name="La Ragione R."/>
            <person name="Hildebrand F."/>
            <person name="Pallen M.J."/>
        </authorList>
    </citation>
    <scope>NUCLEOTIDE SEQUENCE</scope>
    <source>
        <strain evidence="13">ChiW17-6978</strain>
    </source>
</reference>
<dbReference type="InterPro" id="IPR001926">
    <property type="entry name" value="TrpB-like_PALP"/>
</dbReference>
<dbReference type="InterPro" id="IPR001216">
    <property type="entry name" value="P-phosphate_BS"/>
</dbReference>
<evidence type="ECO:0000256" key="4">
    <source>
        <dbReference type="ARBA" id="ARBA00022605"/>
    </source>
</evidence>
<proteinExistence type="inferred from homology"/>
<dbReference type="EC" id="2.5.1.47" evidence="3 11"/>
<evidence type="ECO:0000259" key="12">
    <source>
        <dbReference type="Pfam" id="PF00291"/>
    </source>
</evidence>
<evidence type="ECO:0000313" key="14">
    <source>
        <dbReference type="Proteomes" id="UP000886758"/>
    </source>
</evidence>
<organism evidence="13 14">
    <name type="scientific">Candidatus Pelethenecus faecipullorum</name>
    <dbReference type="NCBI Taxonomy" id="2840900"/>
    <lineage>
        <taxon>Bacteria</taxon>
        <taxon>Bacillati</taxon>
        <taxon>Mycoplasmatota</taxon>
        <taxon>Mollicutes</taxon>
        <taxon>Candidatus Pelethenecus</taxon>
    </lineage>
</organism>
<feature type="domain" description="Tryptophan synthase beta chain-like PALP" evidence="12">
    <location>
        <begin position="5"/>
        <end position="290"/>
    </location>
</feature>
<reference evidence="13" key="1">
    <citation type="submission" date="2020-10" db="EMBL/GenBank/DDBJ databases">
        <authorList>
            <person name="Gilroy R."/>
        </authorList>
    </citation>
    <scope>NUCLEOTIDE SEQUENCE</scope>
    <source>
        <strain evidence="13">ChiW17-6978</strain>
    </source>
</reference>
<comment type="caution">
    <text evidence="13">The sequence shown here is derived from an EMBL/GenBank/DDBJ whole genome shotgun (WGS) entry which is preliminary data.</text>
</comment>
<evidence type="ECO:0000256" key="8">
    <source>
        <dbReference type="ARBA" id="ARBA00047931"/>
    </source>
</evidence>
<dbReference type="AlphaFoldDB" id="A0A9D1GPG4"/>
<dbReference type="Pfam" id="PF00291">
    <property type="entry name" value="PALP"/>
    <property type="match status" value="1"/>
</dbReference>
<dbReference type="NCBIfam" id="TIGR01139">
    <property type="entry name" value="cysK"/>
    <property type="match status" value="1"/>
</dbReference>
<dbReference type="NCBIfam" id="TIGR01136">
    <property type="entry name" value="cysKM"/>
    <property type="match status" value="1"/>
</dbReference>
<dbReference type="InterPro" id="IPR050214">
    <property type="entry name" value="Cys_Synth/Cystath_Beta-Synth"/>
</dbReference>
<dbReference type="InterPro" id="IPR005856">
    <property type="entry name" value="Cys_synth"/>
</dbReference>
<dbReference type="Proteomes" id="UP000886758">
    <property type="component" value="Unassembled WGS sequence"/>
</dbReference>
<keyword evidence="7 11" id="KW-0198">Cysteine biosynthesis</keyword>
<dbReference type="CDD" id="cd01561">
    <property type="entry name" value="CBS_like"/>
    <property type="match status" value="1"/>
</dbReference>
<evidence type="ECO:0000256" key="6">
    <source>
        <dbReference type="ARBA" id="ARBA00022898"/>
    </source>
</evidence>
<evidence type="ECO:0000256" key="9">
    <source>
        <dbReference type="PIRSR" id="PIRSR605856-50"/>
    </source>
</evidence>
<dbReference type="InterPro" id="IPR036052">
    <property type="entry name" value="TrpB-like_PALP_sf"/>
</dbReference>
<keyword evidence="4 11" id="KW-0028">Amino-acid biosynthesis</keyword>
<evidence type="ECO:0000256" key="7">
    <source>
        <dbReference type="ARBA" id="ARBA00023192"/>
    </source>
</evidence>
<gene>
    <name evidence="13" type="primary">cysK</name>
    <name evidence="13" type="ORF">IAD46_00570</name>
</gene>
<comment type="similarity">
    <text evidence="2 11">Belongs to the cysteine synthase/cystathionine beta-synthase family.</text>
</comment>
<dbReference type="SUPFAM" id="SSF53686">
    <property type="entry name" value="Tryptophan synthase beta subunit-like PLP-dependent enzymes"/>
    <property type="match status" value="1"/>
</dbReference>
<evidence type="ECO:0000313" key="13">
    <source>
        <dbReference type="EMBL" id="HIT49497.1"/>
    </source>
</evidence>
<dbReference type="EMBL" id="DVLF01000021">
    <property type="protein sequence ID" value="HIT49497.1"/>
    <property type="molecule type" value="Genomic_DNA"/>
</dbReference>
<dbReference type="PROSITE" id="PS00901">
    <property type="entry name" value="CYS_SYNTHASE"/>
    <property type="match status" value="1"/>
</dbReference>
<comment type="catalytic activity">
    <reaction evidence="8 11">
        <text>O-acetyl-L-serine + hydrogen sulfide = L-cysteine + acetate</text>
        <dbReference type="Rhea" id="RHEA:14829"/>
        <dbReference type="ChEBI" id="CHEBI:29919"/>
        <dbReference type="ChEBI" id="CHEBI:30089"/>
        <dbReference type="ChEBI" id="CHEBI:35235"/>
        <dbReference type="ChEBI" id="CHEBI:58340"/>
        <dbReference type="EC" id="2.5.1.47"/>
    </reaction>
</comment>
<evidence type="ECO:0000256" key="2">
    <source>
        <dbReference type="ARBA" id="ARBA00007103"/>
    </source>
</evidence>
<dbReference type="FunFam" id="3.40.50.1100:FF:000006">
    <property type="entry name" value="Cysteine synthase"/>
    <property type="match status" value="1"/>
</dbReference>
<sequence>MTIIDCIGNTPLVELKQTTAHLPCRILAKLEYFNPAGSIKDRVALAMIEALEKENRLKTGSTIIEPTSGNTGIGLALVGAYKGYRVIITMPDTMSLERRLLIESYGGEVILTDGKLGMKGAIEEARRLQKEIPGSVICDQFSNPANVAVHYRSTGPEIWQQSGKKVDLLISGVGTGGTISGVGRYLKQMNPDLEVIAVEPASSPVLSKGISGSHRIQGIGAGFVPSILDLSVYQEVITIRDEEALEHQKILSRKQGVFVGISSGAVYAAALQVAARKENVGKTIVVIFPDTGSRYLS</sequence>
<evidence type="ECO:0000256" key="5">
    <source>
        <dbReference type="ARBA" id="ARBA00022679"/>
    </source>
</evidence>
<feature type="modified residue" description="N6-(pyridoxal phosphate)lysine" evidence="10">
    <location>
        <position position="40"/>
    </location>
</feature>
<keyword evidence="6 9" id="KW-0663">Pyridoxal phosphate</keyword>
<dbReference type="GO" id="GO:0004124">
    <property type="term" value="F:cysteine synthase activity"/>
    <property type="evidence" value="ECO:0007669"/>
    <property type="project" value="UniProtKB-UniRule"/>
</dbReference>
<dbReference type="Gene3D" id="3.40.50.1100">
    <property type="match status" value="2"/>
</dbReference>
<evidence type="ECO:0000256" key="11">
    <source>
        <dbReference type="RuleBase" id="RU003985"/>
    </source>
</evidence>
<evidence type="ECO:0000256" key="3">
    <source>
        <dbReference type="ARBA" id="ARBA00012681"/>
    </source>
</evidence>
<protein>
    <recommendedName>
        <fullName evidence="3 11">Cysteine synthase</fullName>
        <ecNumber evidence="3 11">2.5.1.47</ecNumber>
    </recommendedName>
</protein>